<name>A0A419DFK6_9BACT</name>
<dbReference type="PANTHER" id="PTHR11527">
    <property type="entry name" value="HEAT-SHOCK PROTEIN 20 FAMILY MEMBER"/>
    <property type="match status" value="1"/>
</dbReference>
<reference evidence="5 6" key="1">
    <citation type="journal article" date="2017" name="ISME J.">
        <title>Energy and carbon metabolisms in a deep terrestrial subsurface fluid microbial community.</title>
        <authorList>
            <person name="Momper L."/>
            <person name="Jungbluth S.P."/>
            <person name="Lee M.D."/>
            <person name="Amend J.P."/>
        </authorList>
    </citation>
    <scope>NUCLEOTIDE SEQUENCE [LARGE SCALE GENOMIC DNA]</scope>
    <source>
        <strain evidence="5">SURF_29</strain>
    </source>
</reference>
<evidence type="ECO:0000259" key="4">
    <source>
        <dbReference type="PROSITE" id="PS01031"/>
    </source>
</evidence>
<evidence type="ECO:0000313" key="6">
    <source>
        <dbReference type="Proteomes" id="UP000285655"/>
    </source>
</evidence>
<dbReference type="InterPro" id="IPR008978">
    <property type="entry name" value="HSP20-like_chaperone"/>
</dbReference>
<dbReference type="SUPFAM" id="SSF49764">
    <property type="entry name" value="HSP20-like chaperones"/>
    <property type="match status" value="1"/>
</dbReference>
<dbReference type="EMBL" id="QZJW01000007">
    <property type="protein sequence ID" value="RJO61926.1"/>
    <property type="molecule type" value="Genomic_DNA"/>
</dbReference>
<comment type="similarity">
    <text evidence="1 2">Belongs to the small heat shock protein (HSP20) family.</text>
</comment>
<protein>
    <submittedName>
        <fullName evidence="5">Hsp20/alpha crystallin family protein</fullName>
    </submittedName>
</protein>
<dbReference type="Pfam" id="PF00011">
    <property type="entry name" value="HSP20"/>
    <property type="match status" value="1"/>
</dbReference>
<dbReference type="AlphaFoldDB" id="A0A419DFK6"/>
<evidence type="ECO:0000313" key="5">
    <source>
        <dbReference type="EMBL" id="RJO61926.1"/>
    </source>
</evidence>
<proteinExistence type="inferred from homology"/>
<dbReference type="Gene3D" id="2.60.40.790">
    <property type="match status" value="1"/>
</dbReference>
<dbReference type="Proteomes" id="UP000285655">
    <property type="component" value="Unassembled WGS sequence"/>
</dbReference>
<evidence type="ECO:0000256" key="1">
    <source>
        <dbReference type="PROSITE-ProRule" id="PRU00285"/>
    </source>
</evidence>
<sequence>MAIIRWRPFDVGQFLTEDMPTIKVPRFIGDLAVDVYEKGGNVVAEMGLPNIDPKSLNITVEDSYIRIAGHREETKEEEKKNYYYKEIQRGSFERTVRLPVPVKKEKADAKYEDGMLTITIPKIEEKKAKVKIKSKKKPALKVARKSPARRTPKKK</sequence>
<dbReference type="InterPro" id="IPR031107">
    <property type="entry name" value="Small_HSP"/>
</dbReference>
<accession>A0A419DFK6</accession>
<dbReference type="CDD" id="cd06464">
    <property type="entry name" value="ACD_sHsps-like"/>
    <property type="match status" value="1"/>
</dbReference>
<gene>
    <name evidence="5" type="ORF">C4544_01435</name>
</gene>
<comment type="caution">
    <text evidence="5">The sequence shown here is derived from an EMBL/GenBank/DDBJ whole genome shotgun (WGS) entry which is preliminary data.</text>
</comment>
<feature type="region of interest" description="Disordered" evidence="3">
    <location>
        <begin position="129"/>
        <end position="155"/>
    </location>
</feature>
<evidence type="ECO:0000256" key="2">
    <source>
        <dbReference type="RuleBase" id="RU003616"/>
    </source>
</evidence>
<evidence type="ECO:0000256" key="3">
    <source>
        <dbReference type="SAM" id="MobiDB-lite"/>
    </source>
</evidence>
<dbReference type="InterPro" id="IPR002068">
    <property type="entry name" value="A-crystallin/Hsp20_dom"/>
</dbReference>
<organism evidence="5 6">
    <name type="scientific">candidate division WS5 bacterium</name>
    <dbReference type="NCBI Taxonomy" id="2093353"/>
    <lineage>
        <taxon>Bacteria</taxon>
        <taxon>candidate division WS5</taxon>
    </lineage>
</organism>
<feature type="domain" description="SHSP" evidence="4">
    <location>
        <begin position="24"/>
        <end position="143"/>
    </location>
</feature>
<dbReference type="PROSITE" id="PS01031">
    <property type="entry name" value="SHSP"/>
    <property type="match status" value="1"/>
</dbReference>